<dbReference type="AlphaFoldDB" id="A0A948W3H1"/>
<evidence type="ECO:0000259" key="1">
    <source>
        <dbReference type="PROSITE" id="PS50011"/>
    </source>
</evidence>
<reference evidence="2" key="1">
    <citation type="submission" date="2021-05" db="EMBL/GenBank/DDBJ databases">
        <title>Energy efficiency and biological interactions define the core microbiome of deep oligotrophic groundwater.</title>
        <authorList>
            <person name="Mehrshad M."/>
            <person name="Lopez-Fernandez M."/>
            <person name="Bell E."/>
            <person name="Bernier-Latmani R."/>
            <person name="Bertilsson S."/>
            <person name="Dopson M."/>
        </authorList>
    </citation>
    <scope>NUCLEOTIDE SEQUENCE</scope>
    <source>
        <strain evidence="2">Modern_marine.mb.64</strain>
    </source>
</reference>
<keyword evidence="2" id="KW-0418">Kinase</keyword>
<dbReference type="InterPro" id="IPR011009">
    <property type="entry name" value="Kinase-like_dom_sf"/>
</dbReference>
<evidence type="ECO:0000313" key="2">
    <source>
        <dbReference type="EMBL" id="MBU2691087.1"/>
    </source>
</evidence>
<protein>
    <submittedName>
        <fullName evidence="2">Protein kinase</fullName>
    </submittedName>
</protein>
<dbReference type="InterPro" id="IPR000719">
    <property type="entry name" value="Prot_kinase_dom"/>
</dbReference>
<sequence>MVGAGWEGEVYRVVEVGTGIERAAKLFFPHRNIGHRTSRSYAKKLYKLRHCSMLIHYQTEEVFTFRGIDVVALISEYVEGEMLSDFVKQLPRRRLHPFEALHFLYALSLGMEEVHRANEYHGDLHSDNIIVSRYGLRFDLKLLDLFHLGGSKVNNRRVDVCDVIRMFYDVLGGAPAYAKHPEAVKYICSGLKTSLILDKFPTMSRLRRHLEEMAWQ</sequence>
<feature type="domain" description="Protein kinase" evidence="1">
    <location>
        <begin position="1"/>
        <end position="216"/>
    </location>
</feature>
<dbReference type="Gene3D" id="1.10.510.10">
    <property type="entry name" value="Transferase(Phosphotransferase) domain 1"/>
    <property type="match status" value="1"/>
</dbReference>
<dbReference type="SMART" id="SM00220">
    <property type="entry name" value="S_TKc"/>
    <property type="match status" value="1"/>
</dbReference>
<dbReference type="GO" id="GO:0005524">
    <property type="term" value="F:ATP binding"/>
    <property type="evidence" value="ECO:0007669"/>
    <property type="project" value="InterPro"/>
</dbReference>
<dbReference type="Pfam" id="PF00069">
    <property type="entry name" value="Pkinase"/>
    <property type="match status" value="1"/>
</dbReference>
<name>A0A948W3H1_UNCEI</name>
<dbReference type="Proteomes" id="UP000777784">
    <property type="component" value="Unassembled WGS sequence"/>
</dbReference>
<gene>
    <name evidence="2" type="ORF">KJ970_09165</name>
</gene>
<dbReference type="PROSITE" id="PS50011">
    <property type="entry name" value="PROTEIN_KINASE_DOM"/>
    <property type="match status" value="1"/>
</dbReference>
<keyword evidence="2" id="KW-0808">Transferase</keyword>
<comment type="caution">
    <text evidence="2">The sequence shown here is derived from an EMBL/GenBank/DDBJ whole genome shotgun (WGS) entry which is preliminary data.</text>
</comment>
<dbReference type="SUPFAM" id="SSF56112">
    <property type="entry name" value="Protein kinase-like (PK-like)"/>
    <property type="match status" value="1"/>
</dbReference>
<accession>A0A948W3H1</accession>
<dbReference type="GO" id="GO:0004672">
    <property type="term" value="F:protein kinase activity"/>
    <property type="evidence" value="ECO:0007669"/>
    <property type="project" value="InterPro"/>
</dbReference>
<organism evidence="2 3">
    <name type="scientific">Eiseniibacteriota bacterium</name>
    <dbReference type="NCBI Taxonomy" id="2212470"/>
    <lineage>
        <taxon>Bacteria</taxon>
        <taxon>Candidatus Eiseniibacteriota</taxon>
    </lineage>
</organism>
<evidence type="ECO:0000313" key="3">
    <source>
        <dbReference type="Proteomes" id="UP000777784"/>
    </source>
</evidence>
<proteinExistence type="predicted"/>
<dbReference type="EMBL" id="JAHJDP010000042">
    <property type="protein sequence ID" value="MBU2691087.1"/>
    <property type="molecule type" value="Genomic_DNA"/>
</dbReference>